<dbReference type="SUPFAM" id="SSF52058">
    <property type="entry name" value="L domain-like"/>
    <property type="match status" value="1"/>
</dbReference>
<dbReference type="Proteomes" id="UP001168098">
    <property type="component" value="Unassembled WGS sequence"/>
</dbReference>
<gene>
    <name evidence="7" type="ORF">PVL29_024683</name>
</gene>
<dbReference type="EMBL" id="JARBHA010000018">
    <property type="protein sequence ID" value="KAJ9675849.1"/>
    <property type="molecule type" value="Genomic_DNA"/>
</dbReference>
<dbReference type="Pfam" id="PF20160">
    <property type="entry name" value="C-JID"/>
    <property type="match status" value="1"/>
</dbReference>
<evidence type="ECO:0000259" key="6">
    <source>
        <dbReference type="SMART" id="SM00382"/>
    </source>
</evidence>
<dbReference type="InterPro" id="IPR032675">
    <property type="entry name" value="LRR_dom_sf"/>
</dbReference>
<evidence type="ECO:0000313" key="8">
    <source>
        <dbReference type="Proteomes" id="UP001168098"/>
    </source>
</evidence>
<dbReference type="SMART" id="SM00382">
    <property type="entry name" value="AAA"/>
    <property type="match status" value="1"/>
</dbReference>
<dbReference type="InterPro" id="IPR027417">
    <property type="entry name" value="P-loop_NTPase"/>
</dbReference>
<evidence type="ECO:0000256" key="3">
    <source>
        <dbReference type="ARBA" id="ARBA00022737"/>
    </source>
</evidence>
<comment type="catalytic activity">
    <reaction evidence="5">
        <text>NAD(+) + H2O = ADP-D-ribose + nicotinamide + H(+)</text>
        <dbReference type="Rhea" id="RHEA:16301"/>
        <dbReference type="ChEBI" id="CHEBI:15377"/>
        <dbReference type="ChEBI" id="CHEBI:15378"/>
        <dbReference type="ChEBI" id="CHEBI:17154"/>
        <dbReference type="ChEBI" id="CHEBI:57540"/>
        <dbReference type="ChEBI" id="CHEBI:57967"/>
        <dbReference type="EC" id="3.2.2.6"/>
    </reaction>
    <physiologicalReaction direction="left-to-right" evidence="5">
        <dbReference type="Rhea" id="RHEA:16302"/>
    </physiologicalReaction>
</comment>
<keyword evidence="2" id="KW-0433">Leucine-rich repeat</keyword>
<dbReference type="InterPro" id="IPR044974">
    <property type="entry name" value="Disease_R_plants"/>
</dbReference>
<dbReference type="PANTHER" id="PTHR11017:SF570">
    <property type="entry name" value="DISEASE RESISTANCE PROTEIN (TIR-NBS CLASS)-RELATED"/>
    <property type="match status" value="1"/>
</dbReference>
<keyword evidence="4" id="KW-0520">NAD</keyword>
<dbReference type="PANTHER" id="PTHR11017">
    <property type="entry name" value="LEUCINE-RICH REPEAT-CONTAINING PROTEIN"/>
    <property type="match status" value="1"/>
</dbReference>
<evidence type="ECO:0000313" key="7">
    <source>
        <dbReference type="EMBL" id="KAJ9675849.1"/>
    </source>
</evidence>
<dbReference type="InterPro" id="IPR003593">
    <property type="entry name" value="AAA+_ATPase"/>
</dbReference>
<evidence type="ECO:0000256" key="4">
    <source>
        <dbReference type="ARBA" id="ARBA00023027"/>
    </source>
</evidence>
<dbReference type="InterPro" id="IPR042197">
    <property type="entry name" value="Apaf_helical"/>
</dbReference>
<dbReference type="InterPro" id="IPR045344">
    <property type="entry name" value="C-JID"/>
</dbReference>
<sequence length="740" mass="85467">MQIWRAALKEIGGISGYHIDKELEADVVQNITRDMICEIIGKGCVEDGLVNKESRLKDLKKFISESKDVLMVGIYGLSGTGKTTIAQALYNEISCQFEGASFFANIGEKSKKDGLYCLQERLFCDILLEESRKIMFLRRNNLIKDKFRTKRVLIVLDDVNDEKQLKLLAGKHDCFGEGSRIIITSRDKHLLFRHNVDSLYEPEKLDYFEALALFSHHAFTEEQSPHSFFHFLNEVMIYCDHHPLPLIVMGSFLRGKGYSQWKVQLRNLATKSNVFRVSYKELSDKEKDIFLDVACFFQGDNRCLLTISEGKLWMDNSIQKMAWKIFHQQARKTGKPCRLWDHNQILHLLETNKGIHAIEGISLDLSESNYIKFSVFLGSGCVNENETYKVPFSIDFRFPSYKLRYLHGHGYLFDPFASNFEAKELLELNMLYSSLKQIKGDEIHFPNLISLDLSHSQQLETISNFSRMPNLERLVLEGCRSLVKVDPSIGKLNKLSLMNLKGCKRLKSLPKRICEFKFLETLILTGYSRLEKLLGDWEERKNSINLKASRTYRSEYKILIFCLSTHKNSNILHLGHCKSFQEILKLRSRIQEVDAYNCISMGTFSWNTRLGASILQRIKVSLSQVKLYNPKFAFSIVLLGNTIPDCWVSHKVTGSLVTMELQNSDWYNDDFLGFSVCLLNPEILCGLNNFIFFYYCGEDSVAEFPKNRLKASFEVFNCVVKECAIRLIYKEQVVFRQEAQ</sequence>
<dbReference type="EC" id="3.2.2.6" evidence="1"/>
<proteinExistence type="predicted"/>
<evidence type="ECO:0000256" key="1">
    <source>
        <dbReference type="ARBA" id="ARBA00011982"/>
    </source>
</evidence>
<protein>
    <recommendedName>
        <fullName evidence="1">ADP-ribosyl cyclase/cyclic ADP-ribose hydrolase</fullName>
        <ecNumber evidence="1">3.2.2.6</ecNumber>
    </recommendedName>
</protein>
<dbReference type="GO" id="GO:0006952">
    <property type="term" value="P:defense response"/>
    <property type="evidence" value="ECO:0007669"/>
    <property type="project" value="InterPro"/>
</dbReference>
<dbReference type="SUPFAM" id="SSF52540">
    <property type="entry name" value="P-loop containing nucleoside triphosphate hydrolases"/>
    <property type="match status" value="1"/>
</dbReference>
<dbReference type="GO" id="GO:0061809">
    <property type="term" value="F:NAD+ nucleosidase activity, cyclic ADP-ribose generating"/>
    <property type="evidence" value="ECO:0007669"/>
    <property type="project" value="UniProtKB-EC"/>
</dbReference>
<dbReference type="PRINTS" id="PR00364">
    <property type="entry name" value="DISEASERSIST"/>
</dbReference>
<comment type="caution">
    <text evidence="7">The sequence shown here is derived from an EMBL/GenBank/DDBJ whole genome shotgun (WGS) entry which is preliminary data.</text>
</comment>
<dbReference type="Pfam" id="PF00931">
    <property type="entry name" value="NB-ARC"/>
    <property type="match status" value="1"/>
</dbReference>
<accession>A0AA39D9P5</accession>
<reference evidence="7 8" key="1">
    <citation type="journal article" date="2023" name="BMC Biotechnol.">
        <title>Vitis rotundifolia cv Carlos genome sequencing.</title>
        <authorList>
            <person name="Huff M."/>
            <person name="Hulse-Kemp A."/>
            <person name="Scheffler B."/>
            <person name="Youngblood R."/>
            <person name="Simpson S."/>
            <person name="Babiker E."/>
            <person name="Staton M."/>
        </authorList>
    </citation>
    <scope>NUCLEOTIDE SEQUENCE [LARGE SCALE GENOMIC DNA]</scope>
    <source>
        <tissue evidence="7">Leaf</tissue>
    </source>
</reference>
<dbReference type="Gene3D" id="1.10.8.430">
    <property type="entry name" value="Helical domain of apoptotic protease-activating factors"/>
    <property type="match status" value="1"/>
</dbReference>
<evidence type="ECO:0000256" key="2">
    <source>
        <dbReference type="ARBA" id="ARBA00022614"/>
    </source>
</evidence>
<name>A0AA39D9P5_VITRO</name>
<evidence type="ECO:0000256" key="5">
    <source>
        <dbReference type="ARBA" id="ARBA00047304"/>
    </source>
</evidence>
<keyword evidence="3" id="KW-0677">Repeat</keyword>
<dbReference type="AlphaFoldDB" id="A0AA39D9P5"/>
<keyword evidence="8" id="KW-1185">Reference proteome</keyword>
<feature type="domain" description="AAA+ ATPase" evidence="6">
    <location>
        <begin position="68"/>
        <end position="206"/>
    </location>
</feature>
<dbReference type="Gene3D" id="3.80.10.10">
    <property type="entry name" value="Ribonuclease Inhibitor"/>
    <property type="match status" value="1"/>
</dbReference>
<dbReference type="Gene3D" id="3.40.50.300">
    <property type="entry name" value="P-loop containing nucleotide triphosphate hydrolases"/>
    <property type="match status" value="1"/>
</dbReference>
<organism evidence="7 8">
    <name type="scientific">Vitis rotundifolia</name>
    <name type="common">Muscadine grape</name>
    <dbReference type="NCBI Taxonomy" id="103349"/>
    <lineage>
        <taxon>Eukaryota</taxon>
        <taxon>Viridiplantae</taxon>
        <taxon>Streptophyta</taxon>
        <taxon>Embryophyta</taxon>
        <taxon>Tracheophyta</taxon>
        <taxon>Spermatophyta</taxon>
        <taxon>Magnoliopsida</taxon>
        <taxon>eudicotyledons</taxon>
        <taxon>Gunneridae</taxon>
        <taxon>Pentapetalae</taxon>
        <taxon>rosids</taxon>
        <taxon>Vitales</taxon>
        <taxon>Vitaceae</taxon>
        <taxon>Viteae</taxon>
        <taxon>Vitis</taxon>
    </lineage>
</organism>
<dbReference type="GO" id="GO:0043531">
    <property type="term" value="F:ADP binding"/>
    <property type="evidence" value="ECO:0007669"/>
    <property type="project" value="InterPro"/>
</dbReference>
<dbReference type="InterPro" id="IPR002182">
    <property type="entry name" value="NB-ARC"/>
</dbReference>